<dbReference type="InterPro" id="IPR006500">
    <property type="entry name" value="Helicase_put_C_phage/plasmid"/>
</dbReference>
<dbReference type="GO" id="GO:0004386">
    <property type="term" value="F:helicase activity"/>
    <property type="evidence" value="ECO:0007669"/>
    <property type="project" value="UniProtKB-KW"/>
</dbReference>
<dbReference type="GO" id="GO:0016787">
    <property type="term" value="F:hydrolase activity"/>
    <property type="evidence" value="ECO:0007669"/>
    <property type="project" value="UniProtKB-KW"/>
</dbReference>
<dbReference type="InterPro" id="IPR014818">
    <property type="entry name" value="Phage/plasmid_primase_P4_C"/>
</dbReference>
<dbReference type="PROSITE" id="PS51206">
    <property type="entry name" value="SF3_HELICASE_1"/>
    <property type="match status" value="1"/>
</dbReference>
<dbReference type="Pfam" id="PF08706">
    <property type="entry name" value="D5_N"/>
    <property type="match status" value="1"/>
</dbReference>
<dbReference type="Gene3D" id="3.40.50.300">
    <property type="entry name" value="P-loop containing nucleotide triphosphate hydrolases"/>
    <property type="match status" value="1"/>
</dbReference>
<dbReference type="PANTHER" id="PTHR35372">
    <property type="entry name" value="ATP BINDING PROTEIN-RELATED"/>
    <property type="match status" value="1"/>
</dbReference>
<feature type="domain" description="SF3 helicase" evidence="5">
    <location>
        <begin position="183"/>
        <end position="341"/>
    </location>
</feature>
<dbReference type="Pfam" id="PF19263">
    <property type="entry name" value="DUF5906"/>
    <property type="match status" value="1"/>
</dbReference>
<proteinExistence type="predicted"/>
<dbReference type="InterPro" id="IPR045455">
    <property type="entry name" value="NrS-1_pol-like_helicase"/>
</dbReference>
<evidence type="ECO:0000259" key="5">
    <source>
        <dbReference type="PROSITE" id="PS51206"/>
    </source>
</evidence>
<evidence type="ECO:0000256" key="2">
    <source>
        <dbReference type="ARBA" id="ARBA00022801"/>
    </source>
</evidence>
<dbReference type="Pfam" id="PF03288">
    <property type="entry name" value="Pox_D5"/>
    <property type="match status" value="1"/>
</dbReference>
<evidence type="ECO:0000313" key="6">
    <source>
        <dbReference type="EMBL" id="ARU19391.1"/>
    </source>
</evidence>
<protein>
    <submittedName>
        <fullName evidence="6">DNA primase</fullName>
    </submittedName>
</protein>
<evidence type="ECO:0000256" key="4">
    <source>
        <dbReference type="ARBA" id="ARBA00022840"/>
    </source>
</evidence>
<reference evidence="6 7" key="1">
    <citation type="submission" date="2017-04" db="EMBL/GenBank/DDBJ databases">
        <title>Complete genome sequence of Lactobacillus salivarius ZLS006, a probiotic strain isolated from healthy piglet.</title>
        <authorList>
            <person name="Zhang D."/>
        </authorList>
    </citation>
    <scope>NUCLEOTIDE SEQUENCE [LARGE SCALE GENOMIC DNA]</scope>
    <source>
        <strain evidence="6 7">ZLS006</strain>
    </source>
</reference>
<dbReference type="SMART" id="SM00885">
    <property type="entry name" value="D5_N"/>
    <property type="match status" value="1"/>
</dbReference>
<accession>A0A1Y0F7U0</accession>
<keyword evidence="4" id="KW-0067">ATP-binding</keyword>
<dbReference type="InterPro" id="IPR004968">
    <property type="entry name" value="DNA_primase/NTPase_C"/>
</dbReference>
<dbReference type="AlphaFoldDB" id="A0A1Y0F7U0"/>
<dbReference type="GO" id="GO:0005524">
    <property type="term" value="F:ATP binding"/>
    <property type="evidence" value="ECO:0007669"/>
    <property type="project" value="UniProtKB-KW"/>
</dbReference>
<dbReference type="SUPFAM" id="SSF52540">
    <property type="entry name" value="P-loop containing nucleoside triphosphate hydrolases"/>
    <property type="match status" value="1"/>
</dbReference>
<evidence type="ECO:0000256" key="1">
    <source>
        <dbReference type="ARBA" id="ARBA00022741"/>
    </source>
</evidence>
<keyword evidence="2" id="KW-0378">Hydrolase</keyword>
<organism evidence="6 7">
    <name type="scientific">Ligilactobacillus salivarius</name>
    <dbReference type="NCBI Taxonomy" id="1624"/>
    <lineage>
        <taxon>Bacteria</taxon>
        <taxon>Bacillati</taxon>
        <taxon>Bacillota</taxon>
        <taxon>Bacilli</taxon>
        <taxon>Lactobacillales</taxon>
        <taxon>Lactobacillaceae</taxon>
        <taxon>Ligilactobacillus</taxon>
    </lineage>
</organism>
<evidence type="ECO:0000313" key="7">
    <source>
        <dbReference type="Proteomes" id="UP000195378"/>
    </source>
</evidence>
<dbReference type="InterPro" id="IPR051620">
    <property type="entry name" value="ORF904-like_C"/>
</dbReference>
<keyword evidence="3" id="KW-0347">Helicase</keyword>
<dbReference type="InterPro" id="IPR027417">
    <property type="entry name" value="P-loop_NTPase"/>
</dbReference>
<keyword evidence="1" id="KW-0547">Nucleotide-binding</keyword>
<dbReference type="RefSeq" id="WP_087448744.1">
    <property type="nucleotide sequence ID" value="NZ_CP020858.1"/>
</dbReference>
<name>A0A1Y0F7U0_9LACO</name>
<dbReference type="EMBL" id="CP020858">
    <property type="protein sequence ID" value="ARU19391.1"/>
    <property type="molecule type" value="Genomic_DNA"/>
</dbReference>
<dbReference type="NCBIfam" id="TIGR01613">
    <property type="entry name" value="primase_Cterm"/>
    <property type="match status" value="1"/>
</dbReference>
<dbReference type="PANTHER" id="PTHR35372:SF2">
    <property type="entry name" value="SF3 HELICASE DOMAIN-CONTAINING PROTEIN"/>
    <property type="match status" value="1"/>
</dbReference>
<gene>
    <name evidence="6" type="ORF">B7R82_05065</name>
</gene>
<evidence type="ECO:0000256" key="3">
    <source>
        <dbReference type="ARBA" id="ARBA00022806"/>
    </source>
</evidence>
<sequence length="464" mass="54091">MAQNDMVDLMDKASEKIKKRQKQLENLPNWAFVNSRDIVHAKPDKLGREILKTVKLMYVKNGKDLTLYRYNLDNGLWEIMTKEEIEKIVSDKIDGINAWNAKDVSDTRKYIMNKAIIKQASETIDNVDPFKVHFKNGVYNFITNKLEPNKPDNYIFHGRNYNLDTSNTPTPLTDNWLSESVGDAKQYIMEFIGYIFYRSYEKIQNFTILLAGGGNGKSTFFNWLSDAVGIDNISNVSLQDLTDNQRRFTTSRLYQKNMNYYADISKGLINDPALLKSITGDDALDVENKGKDQRTIKPFAKLFFGANELPPFKDTSKGFGRRPMIVPFEAIEDFNERFKMQEIKKEIPAFIYKCLIAFRKALKRGYLSETPEMIKLRNEWLGSNDIVGLFIDDYCELNENYNIKKVYLYDSYKQYCLENGYRAMSNQKFKHELKRFKVFDRVIKKDNKSVRAFTGIRLKQTEKG</sequence>
<dbReference type="InterPro" id="IPR014015">
    <property type="entry name" value="Helicase_SF3_DNA-vir"/>
</dbReference>
<dbReference type="Proteomes" id="UP000195378">
    <property type="component" value="Chromosome"/>
</dbReference>